<dbReference type="Pfam" id="PF06906">
    <property type="entry name" value="DUF1272"/>
    <property type="match status" value="1"/>
</dbReference>
<protein>
    <submittedName>
        <fullName evidence="1">DUF1272 domain-containing protein</fullName>
    </submittedName>
</protein>
<dbReference type="InterPro" id="IPR010696">
    <property type="entry name" value="DUF1272"/>
</dbReference>
<name>A0ABT5NTA0_9PSED</name>
<evidence type="ECO:0000313" key="1">
    <source>
        <dbReference type="EMBL" id="MDD0991387.1"/>
    </source>
</evidence>
<dbReference type="RefSeq" id="WP_273913511.1">
    <property type="nucleotide sequence ID" value="NZ_JAMDGX010000086.1"/>
</dbReference>
<dbReference type="Proteomes" id="UP001148203">
    <property type="component" value="Unassembled WGS sequence"/>
</dbReference>
<gene>
    <name evidence="1" type="ORF">M5G11_12650</name>
</gene>
<keyword evidence="2" id="KW-1185">Reference proteome</keyword>
<accession>A0ABT5NTA0</accession>
<organism evidence="1 2">
    <name type="scientific">Pseudomonas fontis</name>
    <dbReference type="NCBI Taxonomy" id="2942633"/>
    <lineage>
        <taxon>Bacteria</taxon>
        <taxon>Pseudomonadati</taxon>
        <taxon>Pseudomonadota</taxon>
        <taxon>Gammaproteobacteria</taxon>
        <taxon>Pseudomonadales</taxon>
        <taxon>Pseudomonadaceae</taxon>
        <taxon>Pseudomonas</taxon>
    </lineage>
</organism>
<proteinExistence type="predicted"/>
<evidence type="ECO:0000313" key="2">
    <source>
        <dbReference type="Proteomes" id="UP001148203"/>
    </source>
</evidence>
<reference evidence="1 2" key="1">
    <citation type="submission" date="2022-05" db="EMBL/GenBank/DDBJ databases">
        <title>Novel Pseudomonas spp. Isolated from a Rainbow Trout Aquaculture Facility.</title>
        <authorList>
            <person name="Testerman T."/>
            <person name="Graf J."/>
        </authorList>
    </citation>
    <scope>NUCLEOTIDE SEQUENCE [LARGE SCALE GENOMIC DNA]</scope>
    <source>
        <strain evidence="1 2">ID681</strain>
    </source>
</reference>
<dbReference type="EMBL" id="JAMDGY010000028">
    <property type="protein sequence ID" value="MDD0991387.1"/>
    <property type="molecule type" value="Genomic_DNA"/>
</dbReference>
<sequence>MLALRPFCECCATPLPGDSRDALICSFECTFCRDCSEQTLKGRCPNCGGELVARPARVGDALSRNPASTERIVKAQGCTQH</sequence>
<comment type="caution">
    <text evidence="1">The sequence shown here is derived from an EMBL/GenBank/DDBJ whole genome shotgun (WGS) entry which is preliminary data.</text>
</comment>